<dbReference type="RefSeq" id="WP_203001508.1">
    <property type="nucleotide sequence ID" value="NZ_JAEMEF010000016.1"/>
</dbReference>
<dbReference type="EMBL" id="JAEMEF010000016">
    <property type="protein sequence ID" value="MBL7561012.1"/>
    <property type="molecule type" value="Genomic_DNA"/>
</dbReference>
<evidence type="ECO:0000313" key="3">
    <source>
        <dbReference type="Proteomes" id="UP000605013"/>
    </source>
</evidence>
<feature type="domain" description="Putative auto-transporter adhesin head GIN" evidence="1">
    <location>
        <begin position="41"/>
        <end position="178"/>
    </location>
</feature>
<gene>
    <name evidence="2" type="ORF">JAO71_14500</name>
</gene>
<organism evidence="2 3">
    <name type="scientific">Olleya sediminilitoris</name>
    <dbReference type="NCBI Taxonomy" id="2795739"/>
    <lineage>
        <taxon>Bacteria</taxon>
        <taxon>Pseudomonadati</taxon>
        <taxon>Bacteroidota</taxon>
        <taxon>Flavobacteriia</taxon>
        <taxon>Flavobacteriales</taxon>
        <taxon>Flavobacteriaceae</taxon>
    </lineage>
</organism>
<keyword evidence="3" id="KW-1185">Reference proteome</keyword>
<accession>A0ABS1WPF9</accession>
<dbReference type="Pfam" id="PF10988">
    <property type="entry name" value="DUF2807"/>
    <property type="match status" value="1"/>
</dbReference>
<evidence type="ECO:0000259" key="1">
    <source>
        <dbReference type="Pfam" id="PF10988"/>
    </source>
</evidence>
<comment type="caution">
    <text evidence="2">The sequence shown here is derived from an EMBL/GenBank/DDBJ whole genome shotgun (WGS) entry which is preliminary data.</text>
</comment>
<sequence length="274" mass="30480">MTKRLLTLIFTFITITAFAQKKEKVKGSRVLIKVTTPLHSFKRLVLNEDFEVNLVRSDSTKIEITTDENLHEYIKIISQDSTLSLKTTARLQEKRLDITIYYNDFLNTIELNEDAEILSKTSLKFKDLTLTTTSSSEAYLTIESDLFKLINNDKAKAELNITAQSATLELNGSSKVEALINASKIVVDMLESANAKIEGDTKNLILNIDNSSDFTGENLTAKNTNLTTANRAEVSVQTTSELVINASGSSIIETFGSPKIIIESFEDNAILKKK</sequence>
<evidence type="ECO:0000313" key="2">
    <source>
        <dbReference type="EMBL" id="MBL7561012.1"/>
    </source>
</evidence>
<name>A0ABS1WPF9_9FLAO</name>
<protein>
    <submittedName>
        <fullName evidence="2">DUF2807 domain-containing protein</fullName>
    </submittedName>
</protein>
<dbReference type="InterPro" id="IPR021255">
    <property type="entry name" value="DUF2807"/>
</dbReference>
<proteinExistence type="predicted"/>
<reference evidence="2 3" key="1">
    <citation type="submission" date="2020-12" db="EMBL/GenBank/DDBJ databases">
        <title>Olleya sediminilitoris sp. nov., isolated from a tidal flat.</title>
        <authorList>
            <person name="Park S."/>
            <person name="Yoon J.-H."/>
        </authorList>
    </citation>
    <scope>NUCLEOTIDE SEQUENCE [LARGE SCALE GENOMIC DNA]</scope>
    <source>
        <strain evidence="2 3">YSTF-M6</strain>
    </source>
</reference>
<dbReference type="Proteomes" id="UP000605013">
    <property type="component" value="Unassembled WGS sequence"/>
</dbReference>
<dbReference type="Gene3D" id="2.160.20.120">
    <property type="match status" value="1"/>
</dbReference>